<dbReference type="PANTHER" id="PTHR33070:SF120">
    <property type="entry name" value="EXPRESSED PROTEIN"/>
    <property type="match status" value="1"/>
</dbReference>
<accession>A0A6V7PWF6</accession>
<sequence>MHSKCGSHLLGGDDNISMVVKAMKQSSEAAIALLGSILSLMFKPRLRQKESKWTFVSKMMHKRRVACGSTNEDIDEDLYLGTSYEILLNKDASGEKAMKAQNQLRNVEAKVESLESELESHPAVARVEEALMKMRNFEASSSSATVDAICHGLRNLGDLHNCVEDLLQLPSLRQGLLQPNQKKWLGEELELGSVMSLDLCGAMKDMLATMKNHVQELQSALRRGIKQSTLC</sequence>
<reference evidence="2" key="1">
    <citation type="submission" date="2020-07" db="EMBL/GenBank/DDBJ databases">
        <authorList>
            <person name="Lin J."/>
        </authorList>
    </citation>
    <scope>NUCLEOTIDE SEQUENCE</scope>
</reference>
<dbReference type="AlphaFoldDB" id="A0A6V7PWF6"/>
<feature type="coiled-coil region" evidence="1">
    <location>
        <begin position="90"/>
        <end position="117"/>
    </location>
</feature>
<evidence type="ECO:0000313" key="2">
    <source>
        <dbReference type="EMBL" id="CAD1835209.1"/>
    </source>
</evidence>
<evidence type="ECO:0000256" key="1">
    <source>
        <dbReference type="SAM" id="Coils"/>
    </source>
</evidence>
<name>A0A6V7PWF6_ANACO</name>
<gene>
    <name evidence="2" type="ORF">CB5_LOCUS18420</name>
</gene>
<proteinExistence type="predicted"/>
<dbReference type="GO" id="GO:0048364">
    <property type="term" value="P:root development"/>
    <property type="evidence" value="ECO:0007669"/>
    <property type="project" value="InterPro"/>
</dbReference>
<dbReference type="InterPro" id="IPR004320">
    <property type="entry name" value="BPS1_pln"/>
</dbReference>
<dbReference type="Pfam" id="PF03087">
    <property type="entry name" value="BPS1"/>
    <property type="match status" value="2"/>
</dbReference>
<dbReference type="PANTHER" id="PTHR33070">
    <property type="entry name" value="OS06G0725500 PROTEIN"/>
    <property type="match status" value="1"/>
</dbReference>
<dbReference type="EMBL" id="LR862153">
    <property type="protein sequence ID" value="CAD1835209.1"/>
    <property type="molecule type" value="Genomic_DNA"/>
</dbReference>
<organism evidence="2">
    <name type="scientific">Ananas comosus var. bracteatus</name>
    <name type="common">red pineapple</name>
    <dbReference type="NCBI Taxonomy" id="296719"/>
    <lineage>
        <taxon>Eukaryota</taxon>
        <taxon>Viridiplantae</taxon>
        <taxon>Streptophyta</taxon>
        <taxon>Embryophyta</taxon>
        <taxon>Tracheophyta</taxon>
        <taxon>Spermatophyta</taxon>
        <taxon>Magnoliopsida</taxon>
        <taxon>Liliopsida</taxon>
        <taxon>Poales</taxon>
        <taxon>Bromeliaceae</taxon>
        <taxon>Bromelioideae</taxon>
        <taxon>Ananas</taxon>
    </lineage>
</organism>
<protein>
    <submittedName>
        <fullName evidence="2">Uncharacterized protein</fullName>
    </submittedName>
</protein>
<keyword evidence="1" id="KW-0175">Coiled coil</keyword>
<dbReference type="GO" id="GO:0048367">
    <property type="term" value="P:shoot system development"/>
    <property type="evidence" value="ECO:0007669"/>
    <property type="project" value="InterPro"/>
</dbReference>